<dbReference type="OrthoDB" id="10259545at2759"/>
<evidence type="ECO:0000256" key="11">
    <source>
        <dbReference type="SAM" id="Phobius"/>
    </source>
</evidence>
<evidence type="ECO:0000256" key="9">
    <source>
        <dbReference type="ARBA" id="ARBA00047931"/>
    </source>
</evidence>
<dbReference type="InterPro" id="IPR050214">
    <property type="entry name" value="Cys_Synth/Cystath_Beta-Synth"/>
</dbReference>
<keyword evidence="8" id="KW-0198">Cysteine biosynthesis</keyword>
<dbReference type="EC" id="2.5.1.47" evidence="4"/>
<dbReference type="AlphaFoldDB" id="A0A4D9CUS1"/>
<proteinExistence type="inferred from homology"/>
<keyword evidence="11" id="KW-0812">Transmembrane</keyword>
<keyword evidence="5" id="KW-0028">Amino-acid biosynthesis</keyword>
<evidence type="ECO:0000256" key="6">
    <source>
        <dbReference type="ARBA" id="ARBA00022679"/>
    </source>
</evidence>
<comment type="cofactor">
    <cofactor evidence="1">
        <name>pyridoxal 5'-phosphate</name>
        <dbReference type="ChEBI" id="CHEBI:597326"/>
    </cofactor>
</comment>
<comment type="catalytic activity">
    <reaction evidence="9">
        <text>O-acetyl-L-serine + hydrogen sulfide = L-cysteine + acetate</text>
        <dbReference type="Rhea" id="RHEA:14829"/>
        <dbReference type="ChEBI" id="CHEBI:29919"/>
        <dbReference type="ChEBI" id="CHEBI:30089"/>
        <dbReference type="ChEBI" id="CHEBI:35235"/>
        <dbReference type="ChEBI" id="CHEBI:58340"/>
        <dbReference type="EC" id="2.5.1.47"/>
    </reaction>
</comment>
<dbReference type="FunFam" id="3.40.50.1100:FF:000067">
    <property type="entry name" value="Cysteine synthase"/>
    <property type="match status" value="1"/>
</dbReference>
<evidence type="ECO:0000256" key="3">
    <source>
        <dbReference type="ARBA" id="ARBA00007103"/>
    </source>
</evidence>
<feature type="transmembrane region" description="Helical" evidence="11">
    <location>
        <begin position="237"/>
        <end position="255"/>
    </location>
</feature>
<feature type="transmembrane region" description="Helical" evidence="11">
    <location>
        <begin position="100"/>
        <end position="119"/>
    </location>
</feature>
<feature type="region of interest" description="Disordered" evidence="10">
    <location>
        <begin position="282"/>
        <end position="335"/>
    </location>
</feature>
<dbReference type="InterPro" id="IPR001926">
    <property type="entry name" value="TrpB-like_PALP"/>
</dbReference>
<comment type="similarity">
    <text evidence="3">Belongs to the cysteine synthase/cystathionine beta-synthase family.</text>
</comment>
<accession>A0A4D9CUS1</accession>
<evidence type="ECO:0000256" key="2">
    <source>
        <dbReference type="ARBA" id="ARBA00004962"/>
    </source>
</evidence>
<keyword evidence="6" id="KW-0808">Transferase</keyword>
<feature type="transmembrane region" description="Helical" evidence="11">
    <location>
        <begin position="206"/>
        <end position="225"/>
    </location>
</feature>
<dbReference type="EMBL" id="SDOX01000122">
    <property type="protein sequence ID" value="TFJ81847.1"/>
    <property type="molecule type" value="Genomic_DNA"/>
</dbReference>
<keyword evidence="7" id="KW-0663">Pyridoxal phosphate</keyword>
<feature type="compositionally biased region" description="Low complexity" evidence="10">
    <location>
        <begin position="302"/>
        <end position="314"/>
    </location>
</feature>
<feature type="domain" description="Tryptophan synthase beta chain-like PALP" evidence="12">
    <location>
        <begin position="346"/>
        <end position="512"/>
    </location>
</feature>
<keyword evidence="11" id="KW-1133">Transmembrane helix</keyword>
<comment type="pathway">
    <text evidence="2">Amino-acid biosynthesis; L-cysteine biosynthesis; L-cysteine from L-serine: step 2/2.</text>
</comment>
<evidence type="ECO:0000256" key="10">
    <source>
        <dbReference type="SAM" id="MobiDB-lite"/>
    </source>
</evidence>
<dbReference type="InterPro" id="IPR036052">
    <property type="entry name" value="TrpB-like_PALP_sf"/>
</dbReference>
<feature type="transmembrane region" description="Helical" evidence="11">
    <location>
        <begin position="131"/>
        <end position="150"/>
    </location>
</feature>
<dbReference type="SUPFAM" id="SSF53686">
    <property type="entry name" value="Tryptophan synthase beta subunit-like PLP-dependent enzymes"/>
    <property type="match status" value="2"/>
</dbReference>
<feature type="domain" description="Tryptophan synthase beta chain-like PALP" evidence="12">
    <location>
        <begin position="583"/>
        <end position="709"/>
    </location>
</feature>
<evidence type="ECO:0000256" key="1">
    <source>
        <dbReference type="ARBA" id="ARBA00001933"/>
    </source>
</evidence>
<evidence type="ECO:0000256" key="5">
    <source>
        <dbReference type="ARBA" id="ARBA00022605"/>
    </source>
</evidence>
<protein>
    <recommendedName>
        <fullName evidence="4">cysteine synthase</fullName>
        <ecNumber evidence="4">2.5.1.47</ecNumber>
    </recommendedName>
</protein>
<reference evidence="13 14" key="1">
    <citation type="submission" date="2019-01" db="EMBL/GenBank/DDBJ databases">
        <title>Nuclear Genome Assembly of the Microalgal Biofuel strain Nannochloropsis salina CCMP1776.</title>
        <authorList>
            <person name="Hovde B."/>
        </authorList>
    </citation>
    <scope>NUCLEOTIDE SEQUENCE [LARGE SCALE GENOMIC DNA]</scope>
    <source>
        <strain evidence="13 14">CCMP1776</strain>
    </source>
</reference>
<comment type="caution">
    <text evidence="13">The sequence shown here is derived from an EMBL/GenBank/DDBJ whole genome shotgun (WGS) entry which is preliminary data.</text>
</comment>
<dbReference type="GO" id="GO:0004124">
    <property type="term" value="F:cysteine synthase activity"/>
    <property type="evidence" value="ECO:0007669"/>
    <property type="project" value="UniProtKB-EC"/>
</dbReference>
<dbReference type="GO" id="GO:0005737">
    <property type="term" value="C:cytoplasm"/>
    <property type="evidence" value="ECO:0007669"/>
    <property type="project" value="UniProtKB-ARBA"/>
</dbReference>
<evidence type="ECO:0000256" key="4">
    <source>
        <dbReference type="ARBA" id="ARBA00012681"/>
    </source>
</evidence>
<feature type="transmembrane region" description="Helical" evidence="11">
    <location>
        <begin position="45"/>
        <end position="64"/>
    </location>
</feature>
<dbReference type="Gene3D" id="3.40.50.1100">
    <property type="match status" value="3"/>
</dbReference>
<evidence type="ECO:0000259" key="12">
    <source>
        <dbReference type="Pfam" id="PF00291"/>
    </source>
</evidence>
<dbReference type="PROSITE" id="PS00901">
    <property type="entry name" value="CYS_SYNTHASE"/>
    <property type="match status" value="1"/>
</dbReference>
<name>A0A4D9CUS1_9STRA</name>
<dbReference type="InterPro" id="IPR001216">
    <property type="entry name" value="P-phosphate_BS"/>
</dbReference>
<dbReference type="PANTHER" id="PTHR10314">
    <property type="entry name" value="CYSTATHIONINE BETA-SYNTHASE"/>
    <property type="match status" value="1"/>
</dbReference>
<dbReference type="Proteomes" id="UP000355283">
    <property type="component" value="Unassembled WGS sequence"/>
</dbReference>
<organism evidence="13 14">
    <name type="scientific">Nannochloropsis salina CCMP1776</name>
    <dbReference type="NCBI Taxonomy" id="1027361"/>
    <lineage>
        <taxon>Eukaryota</taxon>
        <taxon>Sar</taxon>
        <taxon>Stramenopiles</taxon>
        <taxon>Ochrophyta</taxon>
        <taxon>Eustigmatophyceae</taxon>
        <taxon>Eustigmatales</taxon>
        <taxon>Monodopsidaceae</taxon>
        <taxon>Microchloropsis</taxon>
        <taxon>Microchloropsis salina</taxon>
    </lineage>
</organism>
<keyword evidence="14" id="KW-1185">Reference proteome</keyword>
<evidence type="ECO:0000256" key="7">
    <source>
        <dbReference type="ARBA" id="ARBA00022898"/>
    </source>
</evidence>
<feature type="transmembrane region" description="Helical" evidence="11">
    <location>
        <begin position="162"/>
        <end position="186"/>
    </location>
</feature>
<evidence type="ECO:0000313" key="14">
    <source>
        <dbReference type="Proteomes" id="UP000355283"/>
    </source>
</evidence>
<feature type="transmembrane region" description="Helical" evidence="11">
    <location>
        <begin position="7"/>
        <end position="25"/>
    </location>
</feature>
<dbReference type="GO" id="GO:0006535">
    <property type="term" value="P:cysteine biosynthetic process from serine"/>
    <property type="evidence" value="ECO:0007669"/>
    <property type="project" value="InterPro"/>
</dbReference>
<feature type="compositionally biased region" description="Polar residues" evidence="10">
    <location>
        <begin position="315"/>
        <end position="328"/>
    </location>
</feature>
<gene>
    <name evidence="13" type="ORF">NSK_007094</name>
</gene>
<sequence>MARGYPFTICNIMCIGNVVGVLTLFPVFHRQLRLAHLKRVTPLQWGWMLLGCLLSNVLGSVAYLQGLRLTSVPARAMTGRLESVDFLAASACFIGDRYSAWVQANALLTVLGVVAAVLYPVYVQHHPWEGMVGYSFLVLGGWGYTLSLIITKKYLVQLPVGLLSLFKLAIGTLLFHLLSVSQHGAMDVPSLLPSPSLYPSSLLRTMLWYAPLFVTSTQVLWLRAVKFCSPSVLSIGMNANFVVTVLMGGLILGTWPTTGELVGGAVIVGSIVSGVTETVVEKRGESVVEDTREVAEEEGRTSSKYRSMSSSPSSANRGTTSTNAQSNGHARGPSMLFERPKVANDVTELIGNTPLVRLNRVTVGCQAEVLAKLESMEPCNSVKDRIAYSMITEAENRGEIAPGKTVLVEPTSGNTGIGLAMVAAAKGYELILTMPESMSMERRVLLKAFGANLVLTVASKGMKGAIAKAQEIVDSLGDKAFMLQQFENPDNPKIHLETTGPEIWTDTDGEVRQGGGAEAWLLHMVVVLVGRLFVGGGSGLGSLSCKPGLWAEVDLPGPLRWSAPRLIPLLCSLSPSLPSSLSGPQVDILVGGVGTGGTMTGCAQYLKGRKSSLITVAVEPRESAVLSGDQPGPHKIQGIGAGFVPRNADMSMFDEIQQVSSEESIDMARELAKKEGLLVGISSGAAVTAAIRVGSRPENANKKIVVIIPSFGERYLSTALFQTLWDDAAKMVTSDS</sequence>
<dbReference type="Pfam" id="PF00291">
    <property type="entry name" value="PALP"/>
    <property type="match status" value="2"/>
</dbReference>
<dbReference type="CDD" id="cd01561">
    <property type="entry name" value="CBS_like"/>
    <property type="match status" value="1"/>
</dbReference>
<keyword evidence="11" id="KW-0472">Membrane</keyword>
<feature type="compositionally biased region" description="Basic and acidic residues" evidence="10">
    <location>
        <begin position="282"/>
        <end position="301"/>
    </location>
</feature>
<evidence type="ECO:0000313" key="13">
    <source>
        <dbReference type="EMBL" id="TFJ81847.1"/>
    </source>
</evidence>
<dbReference type="FunFam" id="3.40.50.1100:FF:000002">
    <property type="entry name" value="Cysteine synthase"/>
    <property type="match status" value="1"/>
</dbReference>
<evidence type="ECO:0000256" key="8">
    <source>
        <dbReference type="ARBA" id="ARBA00023192"/>
    </source>
</evidence>